<protein>
    <recommendedName>
        <fullName evidence="8">D-inositol 3-phosphate glycosyltransferase</fullName>
    </recommendedName>
</protein>
<comment type="caution">
    <text evidence="6">The sequence shown here is derived from an EMBL/GenBank/DDBJ whole genome shotgun (WGS) entry which is preliminary data.</text>
</comment>
<dbReference type="Gene3D" id="3.40.50.2000">
    <property type="entry name" value="Glycogen Phosphorylase B"/>
    <property type="match status" value="2"/>
</dbReference>
<dbReference type="EMBL" id="JACCFW010000001">
    <property type="protein sequence ID" value="NYJ75535.1"/>
    <property type="molecule type" value="Genomic_DNA"/>
</dbReference>
<dbReference type="PANTHER" id="PTHR12526">
    <property type="entry name" value="GLYCOSYLTRANSFERASE"/>
    <property type="match status" value="1"/>
</dbReference>
<dbReference type="AlphaFoldDB" id="A0A853DN19"/>
<dbReference type="GO" id="GO:0016757">
    <property type="term" value="F:glycosyltransferase activity"/>
    <property type="evidence" value="ECO:0007669"/>
    <property type="project" value="UniProtKB-KW"/>
</dbReference>
<proteinExistence type="inferred from homology"/>
<dbReference type="PANTHER" id="PTHR12526:SF640">
    <property type="entry name" value="COLANIC ACID BIOSYNTHESIS GLYCOSYLTRANSFERASE WCAL-RELATED"/>
    <property type="match status" value="1"/>
</dbReference>
<evidence type="ECO:0000256" key="3">
    <source>
        <dbReference type="ARBA" id="ARBA00022679"/>
    </source>
</evidence>
<name>A0A853DN19_9MICO</name>
<dbReference type="RefSeq" id="WP_179482291.1">
    <property type="nucleotide sequence ID" value="NZ_JACCFW010000001.1"/>
</dbReference>
<dbReference type="InterPro" id="IPR028098">
    <property type="entry name" value="Glyco_trans_4-like_N"/>
</dbReference>
<dbReference type="SUPFAM" id="SSF53756">
    <property type="entry name" value="UDP-Glycosyltransferase/glycogen phosphorylase"/>
    <property type="match status" value="1"/>
</dbReference>
<evidence type="ECO:0000313" key="7">
    <source>
        <dbReference type="Proteomes" id="UP000571817"/>
    </source>
</evidence>
<feature type="domain" description="Glycosyltransferase subfamily 4-like N-terminal" evidence="5">
    <location>
        <begin position="20"/>
        <end position="178"/>
    </location>
</feature>
<dbReference type="InterPro" id="IPR001296">
    <property type="entry name" value="Glyco_trans_1"/>
</dbReference>
<keyword evidence="7" id="KW-1185">Reference proteome</keyword>
<gene>
    <name evidence="6" type="ORF">HNR15_002498</name>
</gene>
<sequence>MTPTLLIANPSADVYGSDLQMLQTVSAMRGRGWRVVVAIPGNGPLVPLLTARGAEVEFLSFPVVRRSNMSAAGILALGVDAARSLPGMRRLLKSVAPDAVYVNTVTIPWWITAARSGRIGVVCHVHEAEAEDRRAIRVALNTPLLAANSLIAISPSVVDATVRDVPALKRRTHLIYNGVPQPSAEPTAAPEPRPFRLVVIGRLSPRKAPHIALEAVAQLRRAGRDVRLEVCGTPFAGYEWYEEELRARAEDDDLAGSVTFSGYVSPVWPALARSHAVLAPSLREPFGNAVVEAQFACRPVIAAAAMGHLETVQHEATGLLVPPGQADAMAASAARLMDDPGLATSLAQRARVRALDRFTVDRYGTEVADLIGGLCRDRRQAHRHVASTRPREVVRGA</sequence>
<evidence type="ECO:0000259" key="5">
    <source>
        <dbReference type="Pfam" id="PF13579"/>
    </source>
</evidence>
<dbReference type="Pfam" id="PF13579">
    <property type="entry name" value="Glyco_trans_4_4"/>
    <property type="match status" value="1"/>
</dbReference>
<organism evidence="6 7">
    <name type="scientific">Allobranchiibius huperziae</name>
    <dbReference type="NCBI Taxonomy" id="1874116"/>
    <lineage>
        <taxon>Bacteria</taxon>
        <taxon>Bacillati</taxon>
        <taxon>Actinomycetota</taxon>
        <taxon>Actinomycetes</taxon>
        <taxon>Micrococcales</taxon>
        <taxon>Dermacoccaceae</taxon>
        <taxon>Allobranchiibius</taxon>
    </lineage>
</organism>
<keyword evidence="2" id="KW-0328">Glycosyltransferase</keyword>
<evidence type="ECO:0000259" key="4">
    <source>
        <dbReference type="Pfam" id="PF00534"/>
    </source>
</evidence>
<reference evidence="6 7" key="1">
    <citation type="submission" date="2020-07" db="EMBL/GenBank/DDBJ databases">
        <title>Sequencing the genomes of 1000 actinobacteria strains.</title>
        <authorList>
            <person name="Klenk H.-P."/>
        </authorList>
    </citation>
    <scope>NUCLEOTIDE SEQUENCE [LARGE SCALE GENOMIC DNA]</scope>
    <source>
        <strain evidence="6 7">DSM 29531</strain>
    </source>
</reference>
<dbReference type="CDD" id="cd03801">
    <property type="entry name" value="GT4_PimA-like"/>
    <property type="match status" value="1"/>
</dbReference>
<evidence type="ECO:0000256" key="2">
    <source>
        <dbReference type="ARBA" id="ARBA00022676"/>
    </source>
</evidence>
<evidence type="ECO:0008006" key="8">
    <source>
        <dbReference type="Google" id="ProtNLM"/>
    </source>
</evidence>
<evidence type="ECO:0000256" key="1">
    <source>
        <dbReference type="ARBA" id="ARBA00009481"/>
    </source>
</evidence>
<feature type="domain" description="Glycosyl transferase family 1" evidence="4">
    <location>
        <begin position="194"/>
        <end position="351"/>
    </location>
</feature>
<keyword evidence="3" id="KW-0808">Transferase</keyword>
<evidence type="ECO:0000313" key="6">
    <source>
        <dbReference type="EMBL" id="NYJ75535.1"/>
    </source>
</evidence>
<comment type="similarity">
    <text evidence="1">Belongs to the glycosyltransferase group 1 family. Glycosyltransferase 4 subfamily.</text>
</comment>
<dbReference type="Proteomes" id="UP000571817">
    <property type="component" value="Unassembled WGS sequence"/>
</dbReference>
<dbReference type="Pfam" id="PF00534">
    <property type="entry name" value="Glycos_transf_1"/>
    <property type="match status" value="1"/>
</dbReference>
<accession>A0A853DN19</accession>